<reference evidence="1" key="2">
    <citation type="journal article" date="2015" name="Data Brief">
        <title>Shoot transcriptome of the giant reed, Arundo donax.</title>
        <authorList>
            <person name="Barrero R.A."/>
            <person name="Guerrero F.D."/>
            <person name="Moolhuijzen P."/>
            <person name="Goolsby J.A."/>
            <person name="Tidwell J."/>
            <person name="Bellgard S.E."/>
            <person name="Bellgard M.I."/>
        </authorList>
    </citation>
    <scope>NUCLEOTIDE SEQUENCE</scope>
    <source>
        <tissue evidence="1">Shoot tissue taken approximately 20 cm above the soil surface</tissue>
    </source>
</reference>
<sequence>MCFRHLMVMQSYGLLGRVGLCLVKCTLMN</sequence>
<protein>
    <submittedName>
        <fullName evidence="1">Uncharacterized protein</fullName>
    </submittedName>
</protein>
<evidence type="ECO:0000313" key="1">
    <source>
        <dbReference type="EMBL" id="JAD64121.1"/>
    </source>
</evidence>
<dbReference type="EMBL" id="GBRH01233774">
    <property type="protein sequence ID" value="JAD64121.1"/>
    <property type="molecule type" value="Transcribed_RNA"/>
</dbReference>
<dbReference type="AlphaFoldDB" id="A0A0A9BLA9"/>
<name>A0A0A9BLA9_ARUDO</name>
<proteinExistence type="predicted"/>
<reference evidence="1" key="1">
    <citation type="submission" date="2014-09" db="EMBL/GenBank/DDBJ databases">
        <authorList>
            <person name="Magalhaes I.L.F."/>
            <person name="Oliveira U."/>
            <person name="Santos F.R."/>
            <person name="Vidigal T.H.D.A."/>
            <person name="Brescovit A.D."/>
            <person name="Santos A.J."/>
        </authorList>
    </citation>
    <scope>NUCLEOTIDE SEQUENCE</scope>
    <source>
        <tissue evidence="1">Shoot tissue taken approximately 20 cm above the soil surface</tissue>
    </source>
</reference>
<accession>A0A0A9BLA9</accession>
<organism evidence="1">
    <name type="scientific">Arundo donax</name>
    <name type="common">Giant reed</name>
    <name type="synonym">Donax arundinaceus</name>
    <dbReference type="NCBI Taxonomy" id="35708"/>
    <lineage>
        <taxon>Eukaryota</taxon>
        <taxon>Viridiplantae</taxon>
        <taxon>Streptophyta</taxon>
        <taxon>Embryophyta</taxon>
        <taxon>Tracheophyta</taxon>
        <taxon>Spermatophyta</taxon>
        <taxon>Magnoliopsida</taxon>
        <taxon>Liliopsida</taxon>
        <taxon>Poales</taxon>
        <taxon>Poaceae</taxon>
        <taxon>PACMAD clade</taxon>
        <taxon>Arundinoideae</taxon>
        <taxon>Arundineae</taxon>
        <taxon>Arundo</taxon>
    </lineage>
</organism>